<reference evidence="1" key="1">
    <citation type="journal article" date="2014" name="Front. Microbiol.">
        <title>High frequency of phylogenetically diverse reductive dehalogenase-homologous genes in deep subseafloor sedimentary metagenomes.</title>
        <authorList>
            <person name="Kawai M."/>
            <person name="Futagami T."/>
            <person name="Toyoda A."/>
            <person name="Takaki Y."/>
            <person name="Nishi S."/>
            <person name="Hori S."/>
            <person name="Arai W."/>
            <person name="Tsubouchi T."/>
            <person name="Morono Y."/>
            <person name="Uchiyama I."/>
            <person name="Ito T."/>
            <person name="Fujiyama A."/>
            <person name="Inagaki F."/>
            <person name="Takami H."/>
        </authorList>
    </citation>
    <scope>NUCLEOTIDE SEQUENCE</scope>
    <source>
        <strain evidence="1">Expedition CK06-06</strain>
    </source>
</reference>
<comment type="caution">
    <text evidence="1">The sequence shown here is derived from an EMBL/GenBank/DDBJ whole genome shotgun (WGS) entry which is preliminary data.</text>
</comment>
<protein>
    <submittedName>
        <fullName evidence="1">Uncharacterized protein</fullName>
    </submittedName>
</protein>
<dbReference type="EMBL" id="BARS01014952">
    <property type="protein sequence ID" value="GAF98364.1"/>
    <property type="molecule type" value="Genomic_DNA"/>
</dbReference>
<gene>
    <name evidence="1" type="ORF">S01H1_24826</name>
</gene>
<dbReference type="AlphaFoldDB" id="X0TYK4"/>
<name>X0TYK4_9ZZZZ</name>
<evidence type="ECO:0000313" key="1">
    <source>
        <dbReference type="EMBL" id="GAF98364.1"/>
    </source>
</evidence>
<organism evidence="1">
    <name type="scientific">marine sediment metagenome</name>
    <dbReference type="NCBI Taxonomy" id="412755"/>
    <lineage>
        <taxon>unclassified sequences</taxon>
        <taxon>metagenomes</taxon>
        <taxon>ecological metagenomes</taxon>
    </lineage>
</organism>
<sequence length="72" mass="7686">MVDIDAWQPHIFGKAARVEVRLAQGIANGVVSTKTIMARVAGNMMGGTNPSTYFIMLHPLPGSSNHAGNFMT</sequence>
<proteinExistence type="predicted"/>
<accession>X0TYK4</accession>